<protein>
    <recommendedName>
        <fullName evidence="3">NYN domain-containing protein</fullName>
    </recommendedName>
</protein>
<dbReference type="PANTHER" id="PTHR34547">
    <property type="entry name" value="YACP-LIKE NYN DOMAIN PROTEIN"/>
    <property type="match status" value="1"/>
</dbReference>
<name>A0A1M5BYM7_9THEO</name>
<gene>
    <name evidence="1" type="ORF">SAMN02746089_01989</name>
</gene>
<dbReference type="Proteomes" id="UP000184088">
    <property type="component" value="Unassembled WGS sequence"/>
</dbReference>
<sequence>MKGVRMNEVLFVDGYNIINAWPELKDLSKANLELARQELINMMVEYKAYKGIEVFVVFDALYVKGAANRTEMYKGVHVVFSKYGETADHYIEKNIAKYIKNNCIVKVATSDWVEQQVIMAQGAIRVSASELKEELKRFKESISREINRGHDTNTVWDNVSPDVLEKLKKMRNRN</sequence>
<keyword evidence="2" id="KW-1185">Reference proteome</keyword>
<evidence type="ECO:0008006" key="3">
    <source>
        <dbReference type="Google" id="ProtNLM"/>
    </source>
</evidence>
<dbReference type="EMBL" id="FQVH01000024">
    <property type="protein sequence ID" value="SHF47496.1"/>
    <property type="molecule type" value="Genomic_DNA"/>
</dbReference>
<dbReference type="Pfam" id="PF05991">
    <property type="entry name" value="NYN_YacP"/>
    <property type="match status" value="1"/>
</dbReference>
<dbReference type="PANTHER" id="PTHR34547:SF1">
    <property type="entry name" value="YACP-LIKE NYN DOMAIN PROTEIN"/>
    <property type="match status" value="1"/>
</dbReference>
<dbReference type="AlphaFoldDB" id="A0A1M5BYM7"/>
<evidence type="ECO:0000313" key="2">
    <source>
        <dbReference type="Proteomes" id="UP000184088"/>
    </source>
</evidence>
<proteinExistence type="predicted"/>
<dbReference type="CDD" id="cd10912">
    <property type="entry name" value="PIN_YacP-like"/>
    <property type="match status" value="1"/>
</dbReference>
<evidence type="ECO:0000313" key="1">
    <source>
        <dbReference type="EMBL" id="SHF47496.1"/>
    </source>
</evidence>
<reference evidence="1 2" key="1">
    <citation type="submission" date="2016-11" db="EMBL/GenBank/DDBJ databases">
        <authorList>
            <person name="Jaros S."/>
            <person name="Januszkiewicz K."/>
            <person name="Wedrychowicz H."/>
        </authorList>
    </citation>
    <scope>NUCLEOTIDE SEQUENCE [LARGE SCALE GENOMIC DNA]</scope>
    <source>
        <strain evidence="1 2">DSM 17918</strain>
    </source>
</reference>
<dbReference type="STRING" id="1121256.SAMN02746089_01989"/>
<accession>A0A1M5BYM7</accession>
<organism evidence="1 2">
    <name type="scientific">Caldanaerobius fijiensis DSM 17918</name>
    <dbReference type="NCBI Taxonomy" id="1121256"/>
    <lineage>
        <taxon>Bacteria</taxon>
        <taxon>Bacillati</taxon>
        <taxon>Bacillota</taxon>
        <taxon>Clostridia</taxon>
        <taxon>Thermoanaerobacterales</taxon>
        <taxon>Thermoanaerobacteraceae</taxon>
        <taxon>Caldanaerobius</taxon>
    </lineage>
</organism>
<dbReference type="InterPro" id="IPR010298">
    <property type="entry name" value="YacP-like"/>
</dbReference>